<dbReference type="Gene3D" id="3.40.980.10">
    <property type="entry name" value="MoaB/Mog-like domain"/>
    <property type="match status" value="1"/>
</dbReference>
<protein>
    <recommendedName>
        <fullName evidence="11">Molybdopterin molybdenumtransferase</fullName>
        <ecNumber evidence="11">2.10.1.1</ecNumber>
    </recommendedName>
</protein>
<evidence type="ECO:0000256" key="11">
    <source>
        <dbReference type="RuleBase" id="RU365090"/>
    </source>
</evidence>
<comment type="cofactor">
    <cofactor evidence="1 11">
        <name>Mg(2+)</name>
        <dbReference type="ChEBI" id="CHEBI:18420"/>
    </cofactor>
</comment>
<dbReference type="EMBL" id="PGTK01000002">
    <property type="protein sequence ID" value="PJF31881.1"/>
    <property type="molecule type" value="Genomic_DNA"/>
</dbReference>
<dbReference type="GO" id="GO:0006777">
    <property type="term" value="P:Mo-molybdopterin cofactor biosynthetic process"/>
    <property type="evidence" value="ECO:0007669"/>
    <property type="project" value="UniProtKB-UniRule"/>
</dbReference>
<dbReference type="Pfam" id="PF00994">
    <property type="entry name" value="MoCF_biosynth"/>
    <property type="match status" value="1"/>
</dbReference>
<evidence type="ECO:0000256" key="3">
    <source>
        <dbReference type="ARBA" id="ARBA00005046"/>
    </source>
</evidence>
<comment type="function">
    <text evidence="2 11">Catalyzes the insertion of molybdate into adenylated molybdopterin with the concomitant release of AMP.</text>
</comment>
<comment type="caution">
    <text evidence="13">The sequence shown here is derived from an EMBL/GenBank/DDBJ whole genome shotgun (WGS) entry which is preliminary data.</text>
</comment>
<dbReference type="InterPro" id="IPR005111">
    <property type="entry name" value="MoeA_C_domain_IV"/>
</dbReference>
<organism evidence="13 14">
    <name type="scientific">Candidatus Thermofonsia Clade 1 bacterium</name>
    <dbReference type="NCBI Taxonomy" id="2364210"/>
    <lineage>
        <taxon>Bacteria</taxon>
        <taxon>Bacillati</taxon>
        <taxon>Chloroflexota</taxon>
        <taxon>Candidatus Thermofontia</taxon>
        <taxon>Candidatus Thermofonsia Clade 1</taxon>
    </lineage>
</organism>
<dbReference type="InterPro" id="IPR036688">
    <property type="entry name" value="MoeA_C_domain_IV_sf"/>
</dbReference>
<comment type="catalytic activity">
    <reaction evidence="10">
        <text>adenylyl-molybdopterin + molybdate = Mo-molybdopterin + AMP + H(+)</text>
        <dbReference type="Rhea" id="RHEA:35047"/>
        <dbReference type="ChEBI" id="CHEBI:15378"/>
        <dbReference type="ChEBI" id="CHEBI:36264"/>
        <dbReference type="ChEBI" id="CHEBI:62727"/>
        <dbReference type="ChEBI" id="CHEBI:71302"/>
        <dbReference type="ChEBI" id="CHEBI:456215"/>
        <dbReference type="EC" id="2.10.1.1"/>
    </reaction>
</comment>
<keyword evidence="9 11" id="KW-0501">Molybdenum cofactor biosynthesis</keyword>
<dbReference type="GO" id="GO:0061599">
    <property type="term" value="F:molybdopterin molybdotransferase activity"/>
    <property type="evidence" value="ECO:0007669"/>
    <property type="project" value="UniProtKB-UniRule"/>
</dbReference>
<name>A0A2M8P2W6_9CHLR</name>
<dbReference type="PANTHER" id="PTHR10192:SF5">
    <property type="entry name" value="GEPHYRIN"/>
    <property type="match status" value="1"/>
</dbReference>
<evidence type="ECO:0000259" key="12">
    <source>
        <dbReference type="SMART" id="SM00852"/>
    </source>
</evidence>
<evidence type="ECO:0000313" key="14">
    <source>
        <dbReference type="Proteomes" id="UP000228921"/>
    </source>
</evidence>
<dbReference type="SUPFAM" id="SSF63882">
    <property type="entry name" value="MoeA N-terminal region -like"/>
    <property type="match status" value="1"/>
</dbReference>
<evidence type="ECO:0000256" key="7">
    <source>
        <dbReference type="ARBA" id="ARBA00022723"/>
    </source>
</evidence>
<dbReference type="EC" id="2.10.1.1" evidence="11"/>
<evidence type="ECO:0000256" key="6">
    <source>
        <dbReference type="ARBA" id="ARBA00022679"/>
    </source>
</evidence>
<dbReference type="InterPro" id="IPR005110">
    <property type="entry name" value="MoeA_linker/N"/>
</dbReference>
<dbReference type="FunFam" id="3.40.980.10:FF:000004">
    <property type="entry name" value="Molybdopterin molybdenumtransferase"/>
    <property type="match status" value="1"/>
</dbReference>
<proteinExistence type="inferred from homology"/>
<keyword evidence="7 11" id="KW-0479">Metal-binding</keyword>
<dbReference type="InterPro" id="IPR008284">
    <property type="entry name" value="MoCF_biosynth_CS"/>
</dbReference>
<evidence type="ECO:0000313" key="13">
    <source>
        <dbReference type="EMBL" id="PJF31881.1"/>
    </source>
</evidence>
<dbReference type="AlphaFoldDB" id="A0A2M8P2W6"/>
<dbReference type="Gene3D" id="3.90.105.10">
    <property type="entry name" value="Molybdopterin biosynthesis moea protein, domain 2"/>
    <property type="match status" value="1"/>
</dbReference>
<dbReference type="PANTHER" id="PTHR10192">
    <property type="entry name" value="MOLYBDOPTERIN BIOSYNTHESIS PROTEIN"/>
    <property type="match status" value="1"/>
</dbReference>
<keyword evidence="5 11" id="KW-0500">Molybdenum</keyword>
<evidence type="ECO:0000256" key="2">
    <source>
        <dbReference type="ARBA" id="ARBA00002901"/>
    </source>
</evidence>
<keyword evidence="6 11" id="KW-0808">Transferase</keyword>
<dbReference type="InterPro" id="IPR001453">
    <property type="entry name" value="MoaB/Mog_dom"/>
</dbReference>
<comment type="similarity">
    <text evidence="4 11">Belongs to the MoeA family.</text>
</comment>
<dbReference type="SUPFAM" id="SSF63867">
    <property type="entry name" value="MoeA C-terminal domain-like"/>
    <property type="match status" value="1"/>
</dbReference>
<dbReference type="UniPathway" id="UPA00344"/>
<reference evidence="13 14" key="1">
    <citation type="submission" date="2017-11" db="EMBL/GenBank/DDBJ databases">
        <title>Evolution of Phototrophy in the Chloroflexi Phylum Driven by Horizontal Gene Transfer.</title>
        <authorList>
            <person name="Ward L.M."/>
            <person name="Hemp J."/>
            <person name="Shih P.M."/>
            <person name="Mcglynn S.E."/>
            <person name="Fischer W."/>
        </authorList>
    </citation>
    <scope>NUCLEOTIDE SEQUENCE [LARGE SCALE GENOMIC DNA]</scope>
    <source>
        <strain evidence="13">CP2_2F</strain>
    </source>
</reference>
<keyword evidence="8 11" id="KW-0460">Magnesium</keyword>
<dbReference type="PROSITE" id="PS01079">
    <property type="entry name" value="MOCF_BIOSYNTHESIS_2"/>
    <property type="match status" value="1"/>
</dbReference>
<evidence type="ECO:0000256" key="1">
    <source>
        <dbReference type="ARBA" id="ARBA00001946"/>
    </source>
</evidence>
<evidence type="ECO:0000256" key="4">
    <source>
        <dbReference type="ARBA" id="ARBA00010763"/>
    </source>
</evidence>
<gene>
    <name evidence="13" type="ORF">CUN51_02770</name>
</gene>
<dbReference type="GO" id="GO:0046872">
    <property type="term" value="F:metal ion binding"/>
    <property type="evidence" value="ECO:0007669"/>
    <property type="project" value="UniProtKB-UniRule"/>
</dbReference>
<comment type="pathway">
    <text evidence="3 11">Cofactor biosynthesis; molybdopterin biosynthesis.</text>
</comment>
<dbReference type="GO" id="GO:0005829">
    <property type="term" value="C:cytosol"/>
    <property type="evidence" value="ECO:0007669"/>
    <property type="project" value="TreeGrafter"/>
</dbReference>
<dbReference type="Gene3D" id="2.170.190.11">
    <property type="entry name" value="Molybdopterin biosynthesis moea protein, domain 3"/>
    <property type="match status" value="1"/>
</dbReference>
<dbReference type="NCBIfam" id="NF045515">
    <property type="entry name" value="Glp_gephyrin"/>
    <property type="match status" value="1"/>
</dbReference>
<accession>A0A2M8P2W6</accession>
<sequence length="413" mass="43204">MYSVDEALERILSHFAQLPTETVRLEEVFGRVLAQPIYAAHDRPPFPNSSLDGYAVRAADIAAAHAEVPVRLPISGDIPAGSFPQAPLPAGTAMRIMTGAPIPEGADAIVPVEQTDDAPNRFALNSPLPESVLIRAAVPAGNGIRPAGEDVKAGALVLGAGRRLRAPDIGILAGLGIAQVPVVRRPVVAILSTGDELLPPHMPLAKGKIHDMNGVALCACVKEIGGIARFLGIAPDSVEAVYSRLEAAADCDIILSTAGVSVGALDVVKEAITRRGTLSLWRVNIRPGKPLAFGDFGGVPFFGLPGNPVSALVTFDVFVRPAMLKLMGITHTDVPQAIAEVAEAMHSDGRRTYARVKLQRAADGRLIAFSTGTQSSGAISSLVNADGLLIIPEGMTEVPIGTRLPVRLFDQGL</sequence>
<evidence type="ECO:0000256" key="8">
    <source>
        <dbReference type="ARBA" id="ARBA00022842"/>
    </source>
</evidence>
<evidence type="ECO:0000256" key="5">
    <source>
        <dbReference type="ARBA" id="ARBA00022505"/>
    </source>
</evidence>
<dbReference type="Proteomes" id="UP000228921">
    <property type="component" value="Unassembled WGS sequence"/>
</dbReference>
<dbReference type="InterPro" id="IPR036425">
    <property type="entry name" value="MoaB/Mog-like_dom_sf"/>
</dbReference>
<dbReference type="Pfam" id="PF03453">
    <property type="entry name" value="MoeA_N"/>
    <property type="match status" value="1"/>
</dbReference>
<evidence type="ECO:0000256" key="10">
    <source>
        <dbReference type="ARBA" id="ARBA00047317"/>
    </source>
</evidence>
<evidence type="ECO:0000256" key="9">
    <source>
        <dbReference type="ARBA" id="ARBA00023150"/>
    </source>
</evidence>
<dbReference type="SUPFAM" id="SSF53218">
    <property type="entry name" value="Molybdenum cofactor biosynthesis proteins"/>
    <property type="match status" value="1"/>
</dbReference>
<dbReference type="SMART" id="SM00852">
    <property type="entry name" value="MoCF_biosynth"/>
    <property type="match status" value="1"/>
</dbReference>
<feature type="domain" description="MoaB/Mog" evidence="12">
    <location>
        <begin position="189"/>
        <end position="325"/>
    </location>
</feature>
<dbReference type="Pfam" id="PF03454">
    <property type="entry name" value="MoeA_C"/>
    <property type="match status" value="1"/>
</dbReference>
<dbReference type="Gene3D" id="2.40.340.10">
    <property type="entry name" value="MoeA, C-terminal, domain IV"/>
    <property type="match status" value="1"/>
</dbReference>
<dbReference type="InterPro" id="IPR036135">
    <property type="entry name" value="MoeA_linker/N_sf"/>
</dbReference>
<dbReference type="FunFam" id="2.170.190.11:FF:000001">
    <property type="entry name" value="Molybdopterin molybdenumtransferase"/>
    <property type="match status" value="1"/>
</dbReference>
<dbReference type="InterPro" id="IPR038987">
    <property type="entry name" value="MoeA-like"/>
</dbReference>
<dbReference type="NCBIfam" id="TIGR00177">
    <property type="entry name" value="molyb_syn"/>
    <property type="match status" value="1"/>
</dbReference>
<dbReference type="CDD" id="cd00887">
    <property type="entry name" value="MoeA"/>
    <property type="match status" value="1"/>
</dbReference>